<feature type="domain" description="5'-3' exonuclease" evidence="19">
    <location>
        <begin position="34"/>
        <end position="295"/>
    </location>
</feature>
<evidence type="ECO:0000313" key="21">
    <source>
        <dbReference type="EMBL" id="SDJ22499.1"/>
    </source>
</evidence>
<keyword evidence="4 16" id="KW-0808">Transferase</keyword>
<reference evidence="21 22" key="1">
    <citation type="submission" date="2016-10" db="EMBL/GenBank/DDBJ databases">
        <authorList>
            <person name="de Groot N.N."/>
        </authorList>
    </citation>
    <scope>NUCLEOTIDE SEQUENCE [LARGE SCALE GENOMIC DNA]</scope>
    <source>
        <strain evidence="21 22">CGMCC 1.10076</strain>
    </source>
</reference>
<dbReference type="CDD" id="cd06139">
    <property type="entry name" value="DNA_polA_I_Ecoli_like_exo"/>
    <property type="match status" value="1"/>
</dbReference>
<comment type="similarity">
    <text evidence="1 16">Belongs to the DNA polymerase type-A family.</text>
</comment>
<organism evidence="21 22">
    <name type="scientific">Flavobacterium noncentrifugens</name>
    <dbReference type="NCBI Taxonomy" id="1128970"/>
    <lineage>
        <taxon>Bacteria</taxon>
        <taxon>Pseudomonadati</taxon>
        <taxon>Bacteroidota</taxon>
        <taxon>Flavobacteriia</taxon>
        <taxon>Flavobacteriales</taxon>
        <taxon>Flavobacteriaceae</taxon>
        <taxon>Flavobacterium</taxon>
    </lineage>
</organism>
<dbReference type="SMART" id="SM00482">
    <property type="entry name" value="POLAc"/>
    <property type="match status" value="1"/>
</dbReference>
<keyword evidence="17" id="KW-1133">Transmembrane helix</keyword>
<evidence type="ECO:0000256" key="4">
    <source>
        <dbReference type="ARBA" id="ARBA00022679"/>
    </source>
</evidence>
<dbReference type="GO" id="GO:0006302">
    <property type="term" value="P:double-strand break repair"/>
    <property type="evidence" value="ECO:0007669"/>
    <property type="project" value="TreeGrafter"/>
</dbReference>
<gene>
    <name evidence="16" type="primary">polA</name>
    <name evidence="21" type="ORF">SAMN04487935_0354</name>
</gene>
<comment type="catalytic activity">
    <reaction evidence="14 16">
        <text>DNA(n) + a 2'-deoxyribonucleoside 5'-triphosphate = DNA(n+1) + diphosphate</text>
        <dbReference type="Rhea" id="RHEA:22508"/>
        <dbReference type="Rhea" id="RHEA-COMP:17339"/>
        <dbReference type="Rhea" id="RHEA-COMP:17340"/>
        <dbReference type="ChEBI" id="CHEBI:33019"/>
        <dbReference type="ChEBI" id="CHEBI:61560"/>
        <dbReference type="ChEBI" id="CHEBI:173112"/>
        <dbReference type="EC" id="2.7.7.7"/>
    </reaction>
</comment>
<dbReference type="FunFam" id="1.20.1060.10:FF:000001">
    <property type="entry name" value="DNA polymerase I"/>
    <property type="match status" value="1"/>
</dbReference>
<dbReference type="SMART" id="SM00279">
    <property type="entry name" value="HhH2"/>
    <property type="match status" value="1"/>
</dbReference>
<dbReference type="Pfam" id="PF01612">
    <property type="entry name" value="DNA_pol_A_exo1"/>
    <property type="match status" value="1"/>
</dbReference>
<evidence type="ECO:0000256" key="3">
    <source>
        <dbReference type="ARBA" id="ARBA00020311"/>
    </source>
</evidence>
<dbReference type="Gene3D" id="1.20.1060.10">
    <property type="entry name" value="Taq DNA Polymerase, Chain T, domain 4"/>
    <property type="match status" value="1"/>
</dbReference>
<dbReference type="Pfam" id="PF02739">
    <property type="entry name" value="5_3_exonuc_N"/>
    <property type="match status" value="1"/>
</dbReference>
<evidence type="ECO:0000256" key="16">
    <source>
        <dbReference type="RuleBase" id="RU004460"/>
    </source>
</evidence>
<dbReference type="InterPro" id="IPR019760">
    <property type="entry name" value="DNA-dir_DNA_pol_A_CS"/>
</dbReference>
<evidence type="ECO:0000256" key="15">
    <source>
        <dbReference type="NCBIfam" id="TIGR00593"/>
    </source>
</evidence>
<dbReference type="Pfam" id="PF01367">
    <property type="entry name" value="5_3_exonuc"/>
    <property type="match status" value="1"/>
</dbReference>
<evidence type="ECO:0000256" key="6">
    <source>
        <dbReference type="ARBA" id="ARBA00022705"/>
    </source>
</evidence>
<feature type="transmembrane region" description="Helical" evidence="17">
    <location>
        <begin position="6"/>
        <end position="24"/>
    </location>
</feature>
<dbReference type="GO" id="GO:0006261">
    <property type="term" value="P:DNA-templated DNA replication"/>
    <property type="evidence" value="ECO:0007669"/>
    <property type="project" value="UniProtKB-UniRule"/>
</dbReference>
<dbReference type="PRINTS" id="PR00868">
    <property type="entry name" value="DNAPOLI"/>
</dbReference>
<dbReference type="NCBIfam" id="TIGR00593">
    <property type="entry name" value="pola"/>
    <property type="match status" value="1"/>
</dbReference>
<dbReference type="InterPro" id="IPR001098">
    <property type="entry name" value="DNA-dir_DNA_pol_A_palm_dom"/>
</dbReference>
<keyword evidence="17" id="KW-0472">Membrane</keyword>
<keyword evidence="8 16" id="KW-0227">DNA damage</keyword>
<dbReference type="InterPro" id="IPR008918">
    <property type="entry name" value="HhH2"/>
</dbReference>
<evidence type="ECO:0000256" key="17">
    <source>
        <dbReference type="SAM" id="Phobius"/>
    </source>
</evidence>
<comment type="function">
    <text evidence="16">In addition to polymerase activity, this DNA polymerase exhibits 3'-5' and 5'-3' exonuclease activity.</text>
</comment>
<dbReference type="CDD" id="cd09898">
    <property type="entry name" value="H3TH_53EXO"/>
    <property type="match status" value="1"/>
</dbReference>
<evidence type="ECO:0000256" key="8">
    <source>
        <dbReference type="ARBA" id="ARBA00022763"/>
    </source>
</evidence>
<dbReference type="InterPro" id="IPR029060">
    <property type="entry name" value="PIN-like_dom_sf"/>
</dbReference>
<feature type="domain" description="3'-5' exonuclease" evidence="18">
    <location>
        <begin position="379"/>
        <end position="560"/>
    </location>
</feature>
<sequence length="973" mass="110459">MQFSTTIFVWLCPSNFVHLELIIFQLQPFMSAQKRLFLLDAYALIFRGYYAFIKNPRINSKGMDTSAIMGFMNSLLDVIKREKPDHLAVAFDKGGSHVRTELFTDYKGNRSATPEAIMIALPYIHDILRAMHIPIIEFEGCEADDLIGTIAKQAEKQNYQVFMVTPDKDFAQLVSENIFMYKPARMGNGIEIWGVPEVLERFEIERPEQVIDFLGMMGDAVDNIPGLPGVGEVTAKKLLKEFGSMENLLDNTHLLKGKMKENIEANKELGLLSKKLATIICDCDVTFNEDDYELTKPDAEKVELLFQELEFRRMAEQFNSLFYTENKSYANVESQGLAPTKTIVKNQDQFDLFGDHSGDTAEHISSGHYKTLANTDHFYQTIEGDFAIKMLLRNLLNQTSVSFDTETTSIDPLYAELVGLSFSWESGKGFYIPVPENRDEAQAIVDKFRPFFDAEHIEKIGQNLKYDLKVLFNYGISVKGKMFDTMLAHYLINPDMRHNMDVLSETYLKYSPKPIEDLIGKKGKGQKTMRDIAIEEVKEYAAEDADVTFQLKEHFAPILDKTDTRKLFDEIEIPLMPVLADMETEGVRLDVDFLKSLSGELENDIKSLEHKIYEAAGETFNIASPKQLGEILFDKLKIGGAKQKKTKTGQYATGEEILSYLALSSPFVQEILDWRQLVKLKNTYVDALPLQVCGKTGRVHTDYMQAVAATGRLSSNNPNLQNIPIRTERGRQIRKAFIPRDENHTLLSADYSQIELRIIAALSGEENMINSFKNGEDIHKSTAAKVFNVALEEVTREQRSHAKTVNFGIIYGVSAFGLSNQTSLTRSESADLINAYYQSYPRLKAYIQEQIEIARENGFVQTISGRRRYLKDINSQNVMVRGGAERNAVNAPIQGSAADIIKIAMINIHKKLTSQNWKSKMLLQVHDELVFDVHNDELEKIQPMIKFEMENAFKLEVPLEVDMGIGKDWLEAH</sequence>
<dbReference type="Gene3D" id="3.30.420.10">
    <property type="entry name" value="Ribonuclease H-like superfamily/Ribonuclease H"/>
    <property type="match status" value="1"/>
</dbReference>
<dbReference type="InterPro" id="IPR002421">
    <property type="entry name" value="5-3_exonuclease"/>
</dbReference>
<dbReference type="Pfam" id="PF00476">
    <property type="entry name" value="DNA_pol_A"/>
    <property type="match status" value="1"/>
</dbReference>
<dbReference type="Gene3D" id="3.40.50.1010">
    <property type="entry name" value="5'-nuclease"/>
    <property type="match status" value="1"/>
</dbReference>
<proteinExistence type="inferred from homology"/>
<dbReference type="GO" id="GO:0008409">
    <property type="term" value="F:5'-3' exonuclease activity"/>
    <property type="evidence" value="ECO:0007669"/>
    <property type="project" value="UniProtKB-UniRule"/>
</dbReference>
<evidence type="ECO:0000256" key="2">
    <source>
        <dbReference type="ARBA" id="ARBA00012417"/>
    </source>
</evidence>
<evidence type="ECO:0000256" key="9">
    <source>
        <dbReference type="ARBA" id="ARBA00022801"/>
    </source>
</evidence>
<dbReference type="EMBL" id="FNEZ01000001">
    <property type="protein sequence ID" value="SDJ22499.1"/>
    <property type="molecule type" value="Genomic_DNA"/>
</dbReference>
<dbReference type="SMART" id="SM00475">
    <property type="entry name" value="53EXOc"/>
    <property type="match status" value="1"/>
</dbReference>
<dbReference type="GO" id="GO:0008408">
    <property type="term" value="F:3'-5' exonuclease activity"/>
    <property type="evidence" value="ECO:0007669"/>
    <property type="project" value="UniProtKB-UniRule"/>
</dbReference>
<dbReference type="Gene3D" id="3.30.70.370">
    <property type="match status" value="1"/>
</dbReference>
<evidence type="ECO:0000256" key="13">
    <source>
        <dbReference type="ARBA" id="ARBA00023204"/>
    </source>
</evidence>
<dbReference type="FunFam" id="1.10.150.20:FF:000003">
    <property type="entry name" value="DNA polymerase I"/>
    <property type="match status" value="1"/>
</dbReference>
<keyword evidence="17" id="KW-0812">Transmembrane</keyword>
<dbReference type="InterPro" id="IPR020046">
    <property type="entry name" value="5-3_exonucl_a-hlix_arch_N"/>
</dbReference>
<dbReference type="EC" id="2.7.7.7" evidence="2 15"/>
<keyword evidence="22" id="KW-1185">Reference proteome</keyword>
<dbReference type="PANTHER" id="PTHR10133">
    <property type="entry name" value="DNA POLYMERASE I"/>
    <property type="match status" value="1"/>
</dbReference>
<evidence type="ECO:0000256" key="7">
    <source>
        <dbReference type="ARBA" id="ARBA00022722"/>
    </source>
</evidence>
<evidence type="ECO:0000256" key="1">
    <source>
        <dbReference type="ARBA" id="ARBA00007705"/>
    </source>
</evidence>
<dbReference type="FunFam" id="1.10.150.20:FF:000002">
    <property type="entry name" value="DNA polymerase I"/>
    <property type="match status" value="1"/>
</dbReference>
<dbReference type="CDD" id="cd08637">
    <property type="entry name" value="DNA_pol_A_pol_I_C"/>
    <property type="match status" value="1"/>
</dbReference>
<dbReference type="SMART" id="SM00474">
    <property type="entry name" value="35EXOc"/>
    <property type="match status" value="1"/>
</dbReference>
<keyword evidence="13 16" id="KW-0234">DNA repair</keyword>
<evidence type="ECO:0000256" key="5">
    <source>
        <dbReference type="ARBA" id="ARBA00022695"/>
    </source>
</evidence>
<dbReference type="InterPro" id="IPR036279">
    <property type="entry name" value="5-3_exonuclease_C_sf"/>
</dbReference>
<dbReference type="InterPro" id="IPR043502">
    <property type="entry name" value="DNA/RNA_pol_sf"/>
</dbReference>
<keyword evidence="6 16" id="KW-0235">DNA replication</keyword>
<evidence type="ECO:0000259" key="18">
    <source>
        <dbReference type="SMART" id="SM00474"/>
    </source>
</evidence>
<dbReference type="SUPFAM" id="SSF56672">
    <property type="entry name" value="DNA/RNA polymerases"/>
    <property type="match status" value="1"/>
</dbReference>
<evidence type="ECO:0000256" key="11">
    <source>
        <dbReference type="ARBA" id="ARBA00022932"/>
    </source>
</evidence>
<name>A0A1G8RZX5_9FLAO</name>
<dbReference type="SUPFAM" id="SSF47807">
    <property type="entry name" value="5' to 3' exonuclease, C-terminal subdomain"/>
    <property type="match status" value="1"/>
</dbReference>
<dbReference type="GO" id="GO:0003887">
    <property type="term" value="F:DNA-directed DNA polymerase activity"/>
    <property type="evidence" value="ECO:0007669"/>
    <property type="project" value="UniProtKB-UniRule"/>
</dbReference>
<keyword evidence="5 16" id="KW-0548">Nucleotidyltransferase</keyword>
<dbReference type="Gene3D" id="1.10.150.20">
    <property type="entry name" value="5' to 3' exonuclease, C-terminal subdomain"/>
    <property type="match status" value="2"/>
</dbReference>
<keyword evidence="9 16" id="KW-0378">Hydrolase</keyword>
<dbReference type="SUPFAM" id="SSF53098">
    <property type="entry name" value="Ribonuclease H-like"/>
    <property type="match status" value="1"/>
</dbReference>
<evidence type="ECO:0000313" key="22">
    <source>
        <dbReference type="Proteomes" id="UP000199580"/>
    </source>
</evidence>
<dbReference type="InterPro" id="IPR002298">
    <property type="entry name" value="DNA_polymerase_A"/>
</dbReference>
<dbReference type="PROSITE" id="PS00447">
    <property type="entry name" value="DNA_POLYMERASE_A"/>
    <property type="match status" value="1"/>
</dbReference>
<evidence type="ECO:0000259" key="19">
    <source>
        <dbReference type="SMART" id="SM00475"/>
    </source>
</evidence>
<accession>A0A1G8RZX5</accession>
<keyword evidence="7" id="KW-0540">Nuclease</keyword>
<dbReference type="STRING" id="1128970.SAMN04487935_0354"/>
<dbReference type="InterPro" id="IPR018320">
    <property type="entry name" value="DNA_polymerase_1"/>
</dbReference>
<feature type="domain" description="DNA-directed DNA polymerase family A palm" evidence="20">
    <location>
        <begin position="730"/>
        <end position="937"/>
    </location>
</feature>
<dbReference type="SUPFAM" id="SSF88723">
    <property type="entry name" value="PIN domain-like"/>
    <property type="match status" value="1"/>
</dbReference>
<dbReference type="InterPro" id="IPR020045">
    <property type="entry name" value="DNA_polI_H3TH"/>
</dbReference>
<dbReference type="CDD" id="cd09859">
    <property type="entry name" value="PIN_53EXO"/>
    <property type="match status" value="1"/>
</dbReference>
<keyword evidence="11 16" id="KW-0239">DNA-directed DNA polymerase</keyword>
<dbReference type="GO" id="GO:0003677">
    <property type="term" value="F:DNA binding"/>
    <property type="evidence" value="ECO:0007669"/>
    <property type="project" value="UniProtKB-UniRule"/>
</dbReference>
<protein>
    <recommendedName>
        <fullName evidence="3 15">DNA polymerase I</fullName>
        <ecNumber evidence="2 15">2.7.7.7</ecNumber>
    </recommendedName>
</protein>
<keyword evidence="10 16" id="KW-0269">Exonuclease</keyword>
<dbReference type="InterPro" id="IPR036397">
    <property type="entry name" value="RNaseH_sf"/>
</dbReference>
<evidence type="ECO:0000256" key="12">
    <source>
        <dbReference type="ARBA" id="ARBA00023125"/>
    </source>
</evidence>
<evidence type="ECO:0000259" key="20">
    <source>
        <dbReference type="SMART" id="SM00482"/>
    </source>
</evidence>
<dbReference type="AlphaFoldDB" id="A0A1G8RZX5"/>
<keyword evidence="12 16" id="KW-0238">DNA-binding</keyword>
<dbReference type="PANTHER" id="PTHR10133:SF27">
    <property type="entry name" value="DNA POLYMERASE NU"/>
    <property type="match status" value="1"/>
</dbReference>
<dbReference type="Proteomes" id="UP000199580">
    <property type="component" value="Unassembled WGS sequence"/>
</dbReference>
<dbReference type="InterPro" id="IPR012337">
    <property type="entry name" value="RNaseH-like_sf"/>
</dbReference>
<dbReference type="InterPro" id="IPR002562">
    <property type="entry name" value="3'-5'_exonuclease_dom"/>
</dbReference>
<evidence type="ECO:0000256" key="14">
    <source>
        <dbReference type="ARBA" id="ARBA00049244"/>
    </source>
</evidence>
<dbReference type="NCBIfam" id="NF004397">
    <property type="entry name" value="PRK05755.1"/>
    <property type="match status" value="1"/>
</dbReference>
<evidence type="ECO:0000256" key="10">
    <source>
        <dbReference type="ARBA" id="ARBA00022839"/>
    </source>
</evidence>